<keyword evidence="4" id="KW-1185">Reference proteome</keyword>
<gene>
    <name evidence="3" type="ORF">D7316_04237</name>
</gene>
<dbReference type="AlphaFoldDB" id="A0A3G8JSD1"/>
<reference evidence="3 4" key="1">
    <citation type="submission" date="2018-11" db="EMBL/GenBank/DDBJ databases">
        <title>Gordonia insulae sp. nov., isolated from an island soil.</title>
        <authorList>
            <person name="Kim Y.S."/>
            <person name="Kim S.B."/>
        </authorList>
    </citation>
    <scope>NUCLEOTIDE SEQUENCE [LARGE SCALE GENOMIC DNA]</scope>
    <source>
        <strain evidence="3 4">MMS17-SY073</strain>
    </source>
</reference>
<dbReference type="PANTHER" id="PTHR39428">
    <property type="entry name" value="F420H(2)-DEPENDENT QUINONE REDUCTASE RV1261C"/>
    <property type="match status" value="1"/>
</dbReference>
<dbReference type="Gene3D" id="2.30.110.10">
    <property type="entry name" value="Electron Transport, Fmn-binding Protein, Chain A"/>
    <property type="match status" value="1"/>
</dbReference>
<comment type="catalytic activity">
    <reaction evidence="2">
        <text>oxidized coenzyme F420-(gamma-L-Glu)(n) + a quinol + H(+) = reduced coenzyme F420-(gamma-L-Glu)(n) + a quinone</text>
        <dbReference type="Rhea" id="RHEA:39663"/>
        <dbReference type="Rhea" id="RHEA-COMP:12939"/>
        <dbReference type="Rhea" id="RHEA-COMP:14378"/>
        <dbReference type="ChEBI" id="CHEBI:15378"/>
        <dbReference type="ChEBI" id="CHEBI:24646"/>
        <dbReference type="ChEBI" id="CHEBI:132124"/>
        <dbReference type="ChEBI" id="CHEBI:133980"/>
        <dbReference type="ChEBI" id="CHEBI:139511"/>
    </reaction>
</comment>
<dbReference type="GO" id="GO:0070967">
    <property type="term" value="F:coenzyme F420 binding"/>
    <property type="evidence" value="ECO:0007669"/>
    <property type="project" value="TreeGrafter"/>
</dbReference>
<dbReference type="EMBL" id="CP033972">
    <property type="protein sequence ID" value="AZG47625.1"/>
    <property type="molecule type" value="Genomic_DNA"/>
</dbReference>
<evidence type="ECO:0000256" key="1">
    <source>
        <dbReference type="ARBA" id="ARBA00008710"/>
    </source>
</evidence>
<proteinExistence type="inferred from homology"/>
<dbReference type="GO" id="GO:0052755">
    <property type="term" value="F:coenzyme F420H2:quinone oxidoreductase activity"/>
    <property type="evidence" value="ECO:0007669"/>
    <property type="project" value="RHEA"/>
</dbReference>
<organism evidence="3 4">
    <name type="scientific">Gordonia insulae</name>
    <dbReference type="NCBI Taxonomy" id="2420509"/>
    <lineage>
        <taxon>Bacteria</taxon>
        <taxon>Bacillati</taxon>
        <taxon>Actinomycetota</taxon>
        <taxon>Actinomycetes</taxon>
        <taxon>Mycobacteriales</taxon>
        <taxon>Gordoniaceae</taxon>
        <taxon>Gordonia</taxon>
    </lineage>
</organism>
<dbReference type="NCBIfam" id="TIGR00026">
    <property type="entry name" value="hi_GC_TIGR00026"/>
    <property type="match status" value="1"/>
</dbReference>
<evidence type="ECO:0000313" key="3">
    <source>
        <dbReference type="EMBL" id="AZG47625.1"/>
    </source>
</evidence>
<dbReference type="GO" id="GO:0005886">
    <property type="term" value="C:plasma membrane"/>
    <property type="evidence" value="ECO:0007669"/>
    <property type="project" value="TreeGrafter"/>
</dbReference>
<dbReference type="KEGG" id="gom:D7316_04237"/>
<dbReference type="InterPro" id="IPR004378">
    <property type="entry name" value="F420H2_quin_Rdtase"/>
</dbReference>
<accession>A0A3G8JSD1</accession>
<dbReference type="InterPro" id="IPR012349">
    <property type="entry name" value="Split_barrel_FMN-bd"/>
</dbReference>
<dbReference type="EC" id="1.1.98.-" evidence="3"/>
<evidence type="ECO:0000256" key="2">
    <source>
        <dbReference type="ARBA" id="ARBA00049106"/>
    </source>
</evidence>
<keyword evidence="3" id="KW-0560">Oxidoreductase</keyword>
<protein>
    <submittedName>
        <fullName evidence="3">F420H(2)-dependent quinone reductase</fullName>
        <ecNumber evidence="3">1.1.98.-</ecNumber>
    </submittedName>
</protein>
<name>A0A3G8JSD1_9ACTN</name>
<comment type="similarity">
    <text evidence="1">Belongs to the F420H(2)-dependent quinone reductase family.</text>
</comment>
<sequence length="144" mass="15527">MNGVSDFNGQIIEEFRANAGHVTTAGFGDNLILVHTVGVKSGQPRINPLLALPDGDSWLVIGSAGGSPKAPAWVHNIRALPQVTIEVPADGGITEMKASVRELSPAEWDDGWQRFLDKSDGFRKYTETSEGRQFPIFRLTPVGG</sequence>
<dbReference type="Proteomes" id="UP000271469">
    <property type="component" value="Chromosome"/>
</dbReference>
<dbReference type="Pfam" id="PF04075">
    <property type="entry name" value="F420H2_quin_red"/>
    <property type="match status" value="1"/>
</dbReference>
<dbReference type="SUPFAM" id="SSF50475">
    <property type="entry name" value="FMN-binding split barrel"/>
    <property type="match status" value="1"/>
</dbReference>
<evidence type="ECO:0000313" key="4">
    <source>
        <dbReference type="Proteomes" id="UP000271469"/>
    </source>
</evidence>
<dbReference type="PANTHER" id="PTHR39428:SF1">
    <property type="entry name" value="F420H(2)-DEPENDENT QUINONE REDUCTASE RV1261C"/>
    <property type="match status" value="1"/>
</dbReference>